<organism evidence="2 3">
    <name type="scientific">Patiriisocius hiemis</name>
    <dbReference type="NCBI Taxonomy" id="3075604"/>
    <lineage>
        <taxon>Bacteria</taxon>
        <taxon>Pseudomonadati</taxon>
        <taxon>Bacteroidota</taxon>
        <taxon>Flavobacteriia</taxon>
        <taxon>Flavobacteriales</taxon>
        <taxon>Flavobacteriaceae</taxon>
        <taxon>Patiriisocius</taxon>
    </lineage>
</organism>
<evidence type="ECO:0000256" key="1">
    <source>
        <dbReference type="SAM" id="SignalP"/>
    </source>
</evidence>
<gene>
    <name evidence="2" type="ORF">RM538_08730</name>
</gene>
<proteinExistence type="predicted"/>
<sequence>MKPTKILLIICILMSYSLTAQNKTYSKEKVKITLEKDATMDKEVKKHLLTMTSIVESKNWREDKKKVAYFKTSMNKFEKAVNEKKGGLVFENVTIKYAHKKHPGKDTESFINRYNFYIKQMERVHEDE</sequence>
<dbReference type="RefSeq" id="WP_311333038.1">
    <property type="nucleotide sequence ID" value="NZ_JAVRHZ010000004.1"/>
</dbReference>
<reference evidence="2 3" key="1">
    <citation type="submission" date="2023-09" db="EMBL/GenBank/DDBJ databases">
        <authorList>
            <person name="Rey-Velasco X."/>
        </authorList>
    </citation>
    <scope>NUCLEOTIDE SEQUENCE [LARGE SCALE GENOMIC DNA]</scope>
    <source>
        <strain evidence="2 3">W242</strain>
    </source>
</reference>
<keyword evidence="1" id="KW-0732">Signal</keyword>
<feature type="signal peptide" evidence="1">
    <location>
        <begin position="1"/>
        <end position="20"/>
    </location>
</feature>
<keyword evidence="3" id="KW-1185">Reference proteome</keyword>
<comment type="caution">
    <text evidence="2">The sequence shown here is derived from an EMBL/GenBank/DDBJ whole genome shotgun (WGS) entry which is preliminary data.</text>
</comment>
<name>A0ABU2YD47_9FLAO</name>
<protein>
    <submittedName>
        <fullName evidence="2">Uncharacterized protein</fullName>
    </submittedName>
</protein>
<dbReference type="EMBL" id="JAVRHZ010000004">
    <property type="protein sequence ID" value="MDT0556086.1"/>
    <property type="molecule type" value="Genomic_DNA"/>
</dbReference>
<evidence type="ECO:0000313" key="3">
    <source>
        <dbReference type="Proteomes" id="UP001254488"/>
    </source>
</evidence>
<evidence type="ECO:0000313" key="2">
    <source>
        <dbReference type="EMBL" id="MDT0556086.1"/>
    </source>
</evidence>
<feature type="chain" id="PRO_5046629070" evidence="1">
    <location>
        <begin position="21"/>
        <end position="128"/>
    </location>
</feature>
<dbReference type="Proteomes" id="UP001254488">
    <property type="component" value="Unassembled WGS sequence"/>
</dbReference>
<accession>A0ABU2YD47</accession>